<dbReference type="OrthoDB" id="2991654at2"/>
<evidence type="ECO:0000313" key="2">
    <source>
        <dbReference type="Proteomes" id="UP000322917"/>
    </source>
</evidence>
<reference evidence="1 2" key="1">
    <citation type="submission" date="2016-11" db="EMBL/GenBank/DDBJ databases">
        <authorList>
            <person name="Varghese N."/>
            <person name="Submissions S."/>
        </authorList>
    </citation>
    <scope>NUCLEOTIDE SEQUENCE [LARGE SCALE GENOMIC DNA]</scope>
    <source>
        <strain evidence="1 2">DSM 15287</strain>
    </source>
</reference>
<gene>
    <name evidence="1" type="ORF">SAMN02745170_01456</name>
</gene>
<dbReference type="AlphaFoldDB" id="A0A1M6FJ45"/>
<organism evidence="1 2">
    <name type="scientific">Propionispora hippei DSM 15287</name>
    <dbReference type="NCBI Taxonomy" id="1123003"/>
    <lineage>
        <taxon>Bacteria</taxon>
        <taxon>Bacillati</taxon>
        <taxon>Bacillota</taxon>
        <taxon>Negativicutes</taxon>
        <taxon>Selenomonadales</taxon>
        <taxon>Sporomusaceae</taxon>
        <taxon>Propionispora</taxon>
    </lineage>
</organism>
<evidence type="ECO:0000313" key="1">
    <source>
        <dbReference type="EMBL" id="SHI97649.1"/>
    </source>
</evidence>
<proteinExistence type="predicted"/>
<dbReference type="Proteomes" id="UP000322917">
    <property type="component" value="Unassembled WGS sequence"/>
</dbReference>
<name>A0A1M6FJ45_9FIRM</name>
<protein>
    <submittedName>
        <fullName evidence="1">Uncharacterized protein</fullName>
    </submittedName>
</protein>
<dbReference type="RefSeq" id="WP_149734269.1">
    <property type="nucleotide sequence ID" value="NZ_FQZD01000010.1"/>
</dbReference>
<sequence>MKKLEMIGQLADLKEIDYKNTLSISVLLELLIEKNLITRQDFVRKARELEAATLAEIILSRRSQTPVSSSPSQLNP</sequence>
<keyword evidence="2" id="KW-1185">Reference proteome</keyword>
<dbReference type="EMBL" id="FQZD01000010">
    <property type="protein sequence ID" value="SHI97649.1"/>
    <property type="molecule type" value="Genomic_DNA"/>
</dbReference>
<accession>A0A1M6FJ45</accession>